<dbReference type="InterPro" id="IPR045269">
    <property type="entry name" value="Atg1-like"/>
</dbReference>
<proteinExistence type="predicted"/>
<dbReference type="PANTHER" id="PTHR24348">
    <property type="entry name" value="SERINE/THREONINE-PROTEIN KINASE UNC-51-RELATED"/>
    <property type="match status" value="1"/>
</dbReference>
<feature type="domain" description="Protein kinase" evidence="5">
    <location>
        <begin position="14"/>
        <end position="120"/>
    </location>
</feature>
<evidence type="ECO:0000256" key="2">
    <source>
        <dbReference type="ARBA" id="ARBA00022741"/>
    </source>
</evidence>
<dbReference type="GO" id="GO:0000407">
    <property type="term" value="C:phagophore assembly site"/>
    <property type="evidence" value="ECO:0007669"/>
    <property type="project" value="TreeGrafter"/>
</dbReference>
<sequence length="120" mass="14139">MDGTWLSIQIFNYVLINKFLGKGALAIVYRGYLQEDKTFQMAIKTIKIATILQNQRMVAQIRREIIILQKLDHPNIVKIFDVARTNNYLYIVLEYCVNIDLNYYMAIRKSIDLANLKLFF</sequence>
<keyword evidence="3" id="KW-0418">Kinase</keyword>
<comment type="caution">
    <text evidence="6">The sequence shown here is derived from an EMBL/GenBank/DDBJ whole genome shotgun (WGS) entry which is preliminary data.</text>
</comment>
<evidence type="ECO:0000256" key="4">
    <source>
        <dbReference type="ARBA" id="ARBA00022840"/>
    </source>
</evidence>
<keyword evidence="1" id="KW-0808">Transferase</keyword>
<dbReference type="Pfam" id="PF00069">
    <property type="entry name" value="Pkinase"/>
    <property type="match status" value="1"/>
</dbReference>
<name>A0A8S1Q7R9_9CILI</name>
<dbReference type="InterPro" id="IPR000719">
    <property type="entry name" value="Prot_kinase_dom"/>
</dbReference>
<dbReference type="GO" id="GO:0004674">
    <property type="term" value="F:protein serine/threonine kinase activity"/>
    <property type="evidence" value="ECO:0007669"/>
    <property type="project" value="InterPro"/>
</dbReference>
<dbReference type="EMBL" id="CAJJDN010000096">
    <property type="protein sequence ID" value="CAD8110770.1"/>
    <property type="molecule type" value="Genomic_DNA"/>
</dbReference>
<dbReference type="GO" id="GO:0005524">
    <property type="term" value="F:ATP binding"/>
    <property type="evidence" value="ECO:0007669"/>
    <property type="project" value="UniProtKB-KW"/>
</dbReference>
<evidence type="ECO:0000259" key="5">
    <source>
        <dbReference type="PROSITE" id="PS50011"/>
    </source>
</evidence>
<dbReference type="GO" id="GO:0016020">
    <property type="term" value="C:membrane"/>
    <property type="evidence" value="ECO:0007669"/>
    <property type="project" value="TreeGrafter"/>
</dbReference>
<gene>
    <name evidence="6" type="ORF">PSON_ATCC_30995.1.T0960170</name>
</gene>
<evidence type="ECO:0000313" key="6">
    <source>
        <dbReference type="EMBL" id="CAD8110770.1"/>
    </source>
</evidence>
<evidence type="ECO:0000313" key="7">
    <source>
        <dbReference type="Proteomes" id="UP000692954"/>
    </source>
</evidence>
<dbReference type="OrthoDB" id="346907at2759"/>
<dbReference type="Proteomes" id="UP000692954">
    <property type="component" value="Unassembled WGS sequence"/>
</dbReference>
<keyword evidence="2" id="KW-0547">Nucleotide-binding</keyword>
<keyword evidence="4" id="KW-0067">ATP-binding</keyword>
<evidence type="ECO:0000256" key="1">
    <source>
        <dbReference type="ARBA" id="ARBA00022679"/>
    </source>
</evidence>
<keyword evidence="7" id="KW-1185">Reference proteome</keyword>
<evidence type="ECO:0000256" key="3">
    <source>
        <dbReference type="ARBA" id="ARBA00022777"/>
    </source>
</evidence>
<dbReference type="GO" id="GO:0000045">
    <property type="term" value="P:autophagosome assembly"/>
    <property type="evidence" value="ECO:0007669"/>
    <property type="project" value="TreeGrafter"/>
</dbReference>
<dbReference type="PANTHER" id="PTHR24348:SF22">
    <property type="entry name" value="NON-SPECIFIC SERINE_THREONINE PROTEIN KINASE"/>
    <property type="match status" value="1"/>
</dbReference>
<organism evidence="6 7">
    <name type="scientific">Paramecium sonneborni</name>
    <dbReference type="NCBI Taxonomy" id="65129"/>
    <lineage>
        <taxon>Eukaryota</taxon>
        <taxon>Sar</taxon>
        <taxon>Alveolata</taxon>
        <taxon>Ciliophora</taxon>
        <taxon>Intramacronucleata</taxon>
        <taxon>Oligohymenophorea</taxon>
        <taxon>Peniculida</taxon>
        <taxon>Parameciidae</taxon>
        <taxon>Paramecium</taxon>
    </lineage>
</organism>
<accession>A0A8S1Q7R9</accession>
<dbReference type="PROSITE" id="PS50011">
    <property type="entry name" value="PROTEIN_KINASE_DOM"/>
    <property type="match status" value="1"/>
</dbReference>
<protein>
    <recommendedName>
        <fullName evidence="5">Protein kinase domain-containing protein</fullName>
    </recommendedName>
</protein>
<dbReference type="GO" id="GO:0010506">
    <property type="term" value="P:regulation of autophagy"/>
    <property type="evidence" value="ECO:0007669"/>
    <property type="project" value="InterPro"/>
</dbReference>
<dbReference type="GO" id="GO:0005829">
    <property type="term" value="C:cytosol"/>
    <property type="evidence" value="ECO:0007669"/>
    <property type="project" value="TreeGrafter"/>
</dbReference>
<reference evidence="6" key="1">
    <citation type="submission" date="2021-01" db="EMBL/GenBank/DDBJ databases">
        <authorList>
            <consortium name="Genoscope - CEA"/>
            <person name="William W."/>
        </authorList>
    </citation>
    <scope>NUCLEOTIDE SEQUENCE</scope>
</reference>
<dbReference type="AlphaFoldDB" id="A0A8S1Q7R9"/>
<dbReference type="GO" id="GO:0005776">
    <property type="term" value="C:autophagosome"/>
    <property type="evidence" value="ECO:0007669"/>
    <property type="project" value="TreeGrafter"/>
</dbReference>